<evidence type="ECO:0000256" key="4">
    <source>
        <dbReference type="ARBA" id="ARBA00024746"/>
    </source>
</evidence>
<organism evidence="5 6">
    <name type="scientific">Oceanicola granulosus (strain ATCC BAA-861 / DSM 15982 / KCTC 12143 / HTCC2516)</name>
    <dbReference type="NCBI Taxonomy" id="314256"/>
    <lineage>
        <taxon>Bacteria</taxon>
        <taxon>Pseudomonadati</taxon>
        <taxon>Pseudomonadota</taxon>
        <taxon>Alphaproteobacteria</taxon>
        <taxon>Rhodobacterales</taxon>
        <taxon>Roseobacteraceae</taxon>
        <taxon>Oceanicola</taxon>
    </lineage>
</organism>
<gene>
    <name evidence="5" type="ORF">OG2516_10104</name>
</gene>
<proteinExistence type="inferred from homology"/>
<reference evidence="5 6" key="1">
    <citation type="journal article" date="2010" name="J. Bacteriol.">
        <title>Genome sequences of Oceanicola granulosus HTCC2516(T) and Oceanicola batsensis HTCC2597(TDelta).</title>
        <authorList>
            <person name="Thrash J.C."/>
            <person name="Cho J.C."/>
            <person name="Vergin K.L."/>
            <person name="Giovannoni S.J."/>
        </authorList>
    </citation>
    <scope>NUCLEOTIDE SEQUENCE [LARGE SCALE GENOMIC DNA]</scope>
    <source>
        <strain evidence="6">ATCC BAA-861 / DSM 15982 / KCTC 12143 / HTCC2516</strain>
    </source>
</reference>
<dbReference type="EMBL" id="AAOT01000023">
    <property type="protein sequence ID" value="EAR50748.1"/>
    <property type="molecule type" value="Genomic_DNA"/>
</dbReference>
<comment type="function">
    <text evidence="4">Required for flagellar hook formation. May act as a scaffolding protein.</text>
</comment>
<comment type="similarity">
    <text evidence="1">Belongs to the FlgD family.</text>
</comment>
<dbReference type="HOGENOM" id="CLU_047535_0_1_5"/>
<sequence>MLTVQLKNQDPLNPVESADYAVQLATFSQVEQQVLTNDLLTSLSEQLGAAGLGQVADWVGREARVAAAVSYVGTAIDVVVKPAEGADLAYIVLRDENGIELERQPVEAEEQILGWHPAPGNDVSGRRLSFEIESFAAGESLGTVPAEVYASVREVRMRDGTAHVVLSGGASAPASEVTALRVP</sequence>
<protein>
    <recommendedName>
        <fullName evidence="2">Basal-body rod modification protein FlgD</fullName>
    </recommendedName>
</protein>
<dbReference type="Proteomes" id="UP000003635">
    <property type="component" value="Unassembled WGS sequence"/>
</dbReference>
<dbReference type="InterPro" id="IPR005648">
    <property type="entry name" value="FlgD"/>
</dbReference>
<evidence type="ECO:0000313" key="6">
    <source>
        <dbReference type="Proteomes" id="UP000003635"/>
    </source>
</evidence>
<comment type="caution">
    <text evidence="5">The sequence shown here is derived from an EMBL/GenBank/DDBJ whole genome shotgun (WGS) entry which is preliminary data.</text>
</comment>
<evidence type="ECO:0000256" key="2">
    <source>
        <dbReference type="ARBA" id="ARBA00016013"/>
    </source>
</evidence>
<dbReference type="AlphaFoldDB" id="Q2CDG3"/>
<accession>Q2CDG3</accession>
<evidence type="ECO:0000256" key="3">
    <source>
        <dbReference type="ARBA" id="ARBA00022795"/>
    </source>
</evidence>
<evidence type="ECO:0000256" key="1">
    <source>
        <dbReference type="ARBA" id="ARBA00010577"/>
    </source>
</evidence>
<evidence type="ECO:0000313" key="5">
    <source>
        <dbReference type="EMBL" id="EAR50748.1"/>
    </source>
</evidence>
<keyword evidence="6" id="KW-1185">Reference proteome</keyword>
<dbReference type="GO" id="GO:0044781">
    <property type="term" value="P:bacterial-type flagellum organization"/>
    <property type="evidence" value="ECO:0007669"/>
    <property type="project" value="UniProtKB-KW"/>
</dbReference>
<dbReference type="STRING" id="314256.OG2516_10104"/>
<name>Q2CDG3_OCEGH</name>
<dbReference type="eggNOG" id="COG1843">
    <property type="taxonomic scope" value="Bacteria"/>
</dbReference>
<keyword evidence="3" id="KW-1005">Bacterial flagellum biogenesis</keyword>
<dbReference type="Pfam" id="PF03963">
    <property type="entry name" value="FlgD"/>
    <property type="match status" value="1"/>
</dbReference>